<dbReference type="KEGG" id="pstu:UIB01_01840"/>
<dbReference type="Pfam" id="PF01339">
    <property type="entry name" value="CheB_methylest"/>
    <property type="match status" value="1"/>
</dbReference>
<dbReference type="PANTHER" id="PTHR42872">
    <property type="entry name" value="PROTEIN-GLUTAMATE METHYLESTERASE/PROTEIN-GLUTAMINE GLUTAMINASE"/>
    <property type="match status" value="1"/>
</dbReference>
<evidence type="ECO:0000256" key="3">
    <source>
        <dbReference type="ARBA" id="ARBA00048267"/>
    </source>
</evidence>
<dbReference type="OrthoDB" id="9791760at2"/>
<evidence type="ECO:0000256" key="4">
    <source>
        <dbReference type="PROSITE-ProRule" id="PRU00050"/>
    </source>
</evidence>
<evidence type="ECO:0000313" key="6">
    <source>
        <dbReference type="EMBL" id="AHY41263.1"/>
    </source>
</evidence>
<reference evidence="6 7" key="1">
    <citation type="submission" date="2014-03" db="EMBL/GenBank/DDBJ databases">
        <title>Complete genome sequence of Pseudomonas stutzeri 19SMN4.</title>
        <authorList>
            <person name="Brunet-Galmes I."/>
            <person name="Nogales B."/>
            <person name="Busquets A."/>
            <person name="Pena A."/>
            <person name="Gomila M."/>
            <person name="Garcia-Valdes E."/>
            <person name="Lalucat J."/>
            <person name="Bennasar A."/>
            <person name="Bosch R."/>
        </authorList>
    </citation>
    <scope>NUCLEOTIDE SEQUENCE [LARGE SCALE GENOMIC DNA]</scope>
    <source>
        <strain evidence="6 7">19SMN4</strain>
    </source>
</reference>
<gene>
    <name evidence="6" type="ORF">UIB01_01840</name>
</gene>
<dbReference type="GO" id="GO:0006935">
    <property type="term" value="P:chemotaxis"/>
    <property type="evidence" value="ECO:0007669"/>
    <property type="project" value="UniProtKB-UniRule"/>
</dbReference>
<dbReference type="Proteomes" id="UP000025238">
    <property type="component" value="Chromosome"/>
</dbReference>
<sequence length="200" mass="21439">MSSSEQAILQARRQLPIEAVVIGASAGGLEALGIVLEGLPSGYRPPILVVQHIPANGPTHLAEIFGRRTRLQAKEADDKDQLRSGMLYFAAPGYHLLVESDRSLSLSQDDAVHFSRPSIDVLFESAADAWGPQVAGVLLTGANEDGAAGLEAIHRSGGLTVIQDPAEAAVPTMPRAALQRFAPDYILPLRNIHRLLRELE</sequence>
<accession>A0A023WM83</accession>
<dbReference type="GO" id="GO:0008984">
    <property type="term" value="F:protein-glutamate methylesterase activity"/>
    <property type="evidence" value="ECO:0007669"/>
    <property type="project" value="UniProtKB-EC"/>
</dbReference>
<name>A0A023WM83_STUST</name>
<feature type="active site" evidence="4">
    <location>
        <position position="145"/>
    </location>
</feature>
<keyword evidence="4" id="KW-0145">Chemotaxis</keyword>
<evidence type="ECO:0000259" key="5">
    <source>
        <dbReference type="PROSITE" id="PS50122"/>
    </source>
</evidence>
<organism evidence="6 7">
    <name type="scientific">Stutzerimonas stutzeri</name>
    <name type="common">Pseudomonas stutzeri</name>
    <dbReference type="NCBI Taxonomy" id="316"/>
    <lineage>
        <taxon>Bacteria</taxon>
        <taxon>Pseudomonadati</taxon>
        <taxon>Pseudomonadota</taxon>
        <taxon>Gammaproteobacteria</taxon>
        <taxon>Pseudomonadales</taxon>
        <taxon>Pseudomonadaceae</taxon>
        <taxon>Stutzerimonas</taxon>
    </lineage>
</organism>
<dbReference type="PANTHER" id="PTHR42872:SF6">
    <property type="entry name" value="PROTEIN-GLUTAMATE METHYLESTERASE_PROTEIN-GLUTAMINE GLUTAMINASE"/>
    <property type="match status" value="1"/>
</dbReference>
<dbReference type="CDD" id="cd16433">
    <property type="entry name" value="CheB"/>
    <property type="match status" value="1"/>
</dbReference>
<proteinExistence type="predicted"/>
<dbReference type="InterPro" id="IPR035909">
    <property type="entry name" value="CheB_C"/>
</dbReference>
<dbReference type="GO" id="GO:0000156">
    <property type="term" value="F:phosphorelay response regulator activity"/>
    <property type="evidence" value="ECO:0007669"/>
    <property type="project" value="InterPro"/>
</dbReference>
<dbReference type="PROSITE" id="PS50122">
    <property type="entry name" value="CHEB"/>
    <property type="match status" value="1"/>
</dbReference>
<dbReference type="GO" id="GO:0005737">
    <property type="term" value="C:cytoplasm"/>
    <property type="evidence" value="ECO:0007669"/>
    <property type="project" value="InterPro"/>
</dbReference>
<dbReference type="EC" id="3.1.1.61" evidence="2"/>
<feature type="active site" evidence="4">
    <location>
        <position position="52"/>
    </location>
</feature>
<evidence type="ECO:0000313" key="7">
    <source>
        <dbReference type="Proteomes" id="UP000025238"/>
    </source>
</evidence>
<protein>
    <recommendedName>
        <fullName evidence="2">protein-glutamate methylesterase</fullName>
        <ecNumber evidence="2">3.1.1.61</ecNumber>
    </recommendedName>
</protein>
<dbReference type="PATRIC" id="fig|316.97.peg.374"/>
<dbReference type="SUPFAM" id="SSF52738">
    <property type="entry name" value="Methylesterase CheB, C-terminal domain"/>
    <property type="match status" value="1"/>
</dbReference>
<evidence type="ECO:0000256" key="2">
    <source>
        <dbReference type="ARBA" id="ARBA00039140"/>
    </source>
</evidence>
<comment type="catalytic activity">
    <reaction evidence="3">
        <text>[protein]-L-glutamate 5-O-methyl ester + H2O = L-glutamyl-[protein] + methanol + H(+)</text>
        <dbReference type="Rhea" id="RHEA:23236"/>
        <dbReference type="Rhea" id="RHEA-COMP:10208"/>
        <dbReference type="Rhea" id="RHEA-COMP:10311"/>
        <dbReference type="ChEBI" id="CHEBI:15377"/>
        <dbReference type="ChEBI" id="CHEBI:15378"/>
        <dbReference type="ChEBI" id="CHEBI:17790"/>
        <dbReference type="ChEBI" id="CHEBI:29973"/>
        <dbReference type="ChEBI" id="CHEBI:82795"/>
        <dbReference type="EC" id="3.1.1.61"/>
    </reaction>
</comment>
<dbReference type="InterPro" id="IPR000673">
    <property type="entry name" value="Sig_transdc_resp-reg_Me-estase"/>
</dbReference>
<dbReference type="Gene3D" id="3.40.50.180">
    <property type="entry name" value="Methylesterase CheB, C-terminal domain"/>
    <property type="match status" value="1"/>
</dbReference>
<feature type="active site" evidence="4">
    <location>
        <position position="25"/>
    </location>
</feature>
<keyword evidence="1 4" id="KW-0378">Hydrolase</keyword>
<dbReference type="AlphaFoldDB" id="A0A023WM83"/>
<dbReference type="EMBL" id="CP007509">
    <property type="protein sequence ID" value="AHY41263.1"/>
    <property type="molecule type" value="Genomic_DNA"/>
</dbReference>
<feature type="domain" description="CheB-type methylesterase" evidence="5">
    <location>
        <begin position="16"/>
        <end position="192"/>
    </location>
</feature>
<evidence type="ECO:0000256" key="1">
    <source>
        <dbReference type="ARBA" id="ARBA00022801"/>
    </source>
</evidence>